<dbReference type="SUPFAM" id="SSF144232">
    <property type="entry name" value="HIT/MYND zinc finger-like"/>
    <property type="match status" value="1"/>
</dbReference>
<keyword evidence="2 4" id="KW-0863">Zinc-finger</keyword>
<dbReference type="OrthoDB" id="5952526at2759"/>
<evidence type="ECO:0000313" key="6">
    <source>
        <dbReference type="EMBL" id="CAF9937099.1"/>
    </source>
</evidence>
<dbReference type="EMBL" id="CAJPDS010000098">
    <property type="protein sequence ID" value="CAF9937099.1"/>
    <property type="molecule type" value="Genomic_DNA"/>
</dbReference>
<name>A0A8H3G5U8_9LECA</name>
<dbReference type="PROSITE" id="PS01360">
    <property type="entry name" value="ZF_MYND_1"/>
    <property type="match status" value="1"/>
</dbReference>
<dbReference type="AlphaFoldDB" id="A0A8H3G5U8"/>
<evidence type="ECO:0000256" key="4">
    <source>
        <dbReference type="PROSITE-ProRule" id="PRU00134"/>
    </source>
</evidence>
<dbReference type="GO" id="GO:0008270">
    <property type="term" value="F:zinc ion binding"/>
    <property type="evidence" value="ECO:0007669"/>
    <property type="project" value="UniProtKB-KW"/>
</dbReference>
<dbReference type="Proteomes" id="UP000664521">
    <property type="component" value="Unassembled WGS sequence"/>
</dbReference>
<evidence type="ECO:0000256" key="3">
    <source>
        <dbReference type="ARBA" id="ARBA00022833"/>
    </source>
</evidence>
<evidence type="ECO:0000256" key="1">
    <source>
        <dbReference type="ARBA" id="ARBA00022723"/>
    </source>
</evidence>
<keyword evidence="3" id="KW-0862">Zinc</keyword>
<evidence type="ECO:0000256" key="2">
    <source>
        <dbReference type="ARBA" id="ARBA00022771"/>
    </source>
</evidence>
<dbReference type="Pfam" id="PF01753">
    <property type="entry name" value="zf-MYND"/>
    <property type="match status" value="1"/>
</dbReference>
<evidence type="ECO:0000259" key="5">
    <source>
        <dbReference type="PROSITE" id="PS50865"/>
    </source>
</evidence>
<proteinExistence type="predicted"/>
<protein>
    <recommendedName>
        <fullName evidence="5">MYND-type domain-containing protein</fullName>
    </recommendedName>
</protein>
<sequence>MPLSPTPSCPSCNHSGQSTNLLRCQSCNVVYYCGREHQVADWQAHKGACVAIKKATKTLAREEQRLRSLPADMFMPQPIFEEHAGHFWGIHETRPYMRARYALVEAILKIKTYAAVKAAHEHLMEMLRLCRGDNMGVRDLVPALFLRLGNDQGCYDFCVWYATTGQEGDYAWGDMDLGFLDVKDANVFESVPENLTGSYFDLSHGVAITLLKIKLFMDVRTLRDSSMVGEKVPQEIIDGIRTQLVTGTVIARHVKVTDIDSQNTTIEMLEGQLKDMYTAVDARNTFFWPSLLRPGGNLTARPQAFSHGSRSEMQLVLQYNYDAWSETPGAIDMIGDLKQGSE</sequence>
<gene>
    <name evidence="6" type="ORF">HETSPECPRED_010553</name>
</gene>
<dbReference type="Gene3D" id="6.10.140.2220">
    <property type="match status" value="1"/>
</dbReference>
<organism evidence="6 7">
    <name type="scientific">Heterodermia speciosa</name>
    <dbReference type="NCBI Taxonomy" id="116794"/>
    <lineage>
        <taxon>Eukaryota</taxon>
        <taxon>Fungi</taxon>
        <taxon>Dikarya</taxon>
        <taxon>Ascomycota</taxon>
        <taxon>Pezizomycotina</taxon>
        <taxon>Lecanoromycetes</taxon>
        <taxon>OSLEUM clade</taxon>
        <taxon>Lecanoromycetidae</taxon>
        <taxon>Caliciales</taxon>
        <taxon>Physciaceae</taxon>
        <taxon>Heterodermia</taxon>
    </lineage>
</organism>
<feature type="domain" description="MYND-type" evidence="5">
    <location>
        <begin position="9"/>
        <end position="49"/>
    </location>
</feature>
<dbReference type="PROSITE" id="PS50865">
    <property type="entry name" value="ZF_MYND_2"/>
    <property type="match status" value="1"/>
</dbReference>
<keyword evidence="7" id="KW-1185">Reference proteome</keyword>
<reference evidence="6" key="1">
    <citation type="submission" date="2021-03" db="EMBL/GenBank/DDBJ databases">
        <authorList>
            <person name="Tagirdzhanova G."/>
        </authorList>
    </citation>
    <scope>NUCLEOTIDE SEQUENCE</scope>
</reference>
<comment type="caution">
    <text evidence="6">The sequence shown here is derived from an EMBL/GenBank/DDBJ whole genome shotgun (WGS) entry which is preliminary data.</text>
</comment>
<keyword evidence="1" id="KW-0479">Metal-binding</keyword>
<evidence type="ECO:0000313" key="7">
    <source>
        <dbReference type="Proteomes" id="UP000664521"/>
    </source>
</evidence>
<dbReference type="InterPro" id="IPR002893">
    <property type="entry name" value="Znf_MYND"/>
</dbReference>
<accession>A0A8H3G5U8</accession>